<dbReference type="STRING" id="1127673.GLIP_0722"/>
<feature type="coiled-coil region" evidence="1">
    <location>
        <begin position="314"/>
        <end position="415"/>
    </location>
</feature>
<evidence type="ECO:0000313" key="3">
    <source>
        <dbReference type="Proteomes" id="UP000006334"/>
    </source>
</evidence>
<keyword evidence="1" id="KW-0175">Coiled coil</keyword>
<dbReference type="eggNOG" id="COG1215">
    <property type="taxonomic scope" value="Bacteria"/>
</dbReference>
<accession>K6Y9P8</accession>
<evidence type="ECO:0000313" key="2">
    <source>
        <dbReference type="EMBL" id="GAC13368.1"/>
    </source>
</evidence>
<dbReference type="EMBL" id="BAEN01000018">
    <property type="protein sequence ID" value="GAC13368.1"/>
    <property type="molecule type" value="Genomic_DNA"/>
</dbReference>
<dbReference type="AlphaFoldDB" id="K6Y9P8"/>
<gene>
    <name evidence="2" type="ORF">GLIP_0722</name>
</gene>
<dbReference type="OrthoDB" id="7068720at2"/>
<keyword evidence="3" id="KW-1185">Reference proteome</keyword>
<name>K6Y9P8_9ALTE</name>
<evidence type="ECO:0000256" key="1">
    <source>
        <dbReference type="SAM" id="Coils"/>
    </source>
</evidence>
<organism evidence="2 3">
    <name type="scientific">Aliiglaciecola lipolytica E3</name>
    <dbReference type="NCBI Taxonomy" id="1127673"/>
    <lineage>
        <taxon>Bacteria</taxon>
        <taxon>Pseudomonadati</taxon>
        <taxon>Pseudomonadota</taxon>
        <taxon>Gammaproteobacteria</taxon>
        <taxon>Alteromonadales</taxon>
        <taxon>Alteromonadaceae</taxon>
        <taxon>Aliiglaciecola</taxon>
    </lineage>
</organism>
<feature type="coiled-coil region" evidence="1">
    <location>
        <begin position="261"/>
        <end position="288"/>
    </location>
</feature>
<proteinExistence type="predicted"/>
<protein>
    <submittedName>
        <fullName evidence="2">Uncharacterized protein</fullName>
    </submittedName>
</protein>
<sequence>MKVIVAIGNSELWEQFALSQADNVQSLNQLSGEGGKGSQVCVVEALEDAQQLVRTGIQLSNFSVVIFYQQAEHYIASNIQRGLTLEEASALWIKKTKSVLQFYKQNRRSVKLVNFELCIAFQTDALSILKKFEIPLQFTIDIDLKKDFEHLLSCQFVRQEKDLLDLNARLAASSIPITESTEVDMDCESLLSAKSKRASEEKATNEIVEKLSLQLKGTEESLSALKRDRERVNLVSTEFHNELSLQKDCFAQQKKHFEHELELNELQMLCLQEEYEEVRDQLVKEMRNKVSVENSTQHKISKLNSQLIEANHEIELYLLHIAQVQEELESLELKNMDLVNMSLELQQTLENTDLSFKRTQLDLEKLNRELTNHQKCNSTLEDQLAKLRIEKSQLLRRKELELTKLNITNEKLLIENSSIKHKLVQVDAELDQIRTSVFWKTAEPVRKLVKAVGNIDKKKAKLQRDIGLLLTSEYFDAQWYLETYPDVAASDINPAEHYLKFGANEGRFPSPQFDGNWYLKRYPDVAEQSINPLIHYIKFGLSEGRSASPKMLTMQNDRSKG</sequence>
<reference evidence="2 3" key="1">
    <citation type="journal article" date="2017" name="Antonie Van Leeuwenhoek">
        <title>Rhizobium rhizosphaerae sp. nov., a novel species isolated from rice rhizosphere.</title>
        <authorList>
            <person name="Zhao J.J."/>
            <person name="Zhang J."/>
            <person name="Zhang R.J."/>
            <person name="Zhang C.W."/>
            <person name="Yin H.Q."/>
            <person name="Zhang X.X."/>
        </authorList>
    </citation>
    <scope>NUCLEOTIDE SEQUENCE [LARGE SCALE GENOMIC DNA]</scope>
    <source>
        <strain evidence="2 3">E3</strain>
    </source>
</reference>
<dbReference type="Proteomes" id="UP000006334">
    <property type="component" value="Unassembled WGS sequence"/>
</dbReference>
<dbReference type="RefSeq" id="WP_008843188.1">
    <property type="nucleotide sequence ID" value="NZ_BAEN01000018.1"/>
</dbReference>
<comment type="caution">
    <text evidence="2">The sequence shown here is derived from an EMBL/GenBank/DDBJ whole genome shotgun (WGS) entry which is preliminary data.</text>
</comment>